<dbReference type="SUPFAM" id="SSF53613">
    <property type="entry name" value="Ribokinase-like"/>
    <property type="match status" value="1"/>
</dbReference>
<dbReference type="PANTHER" id="PTHR10584">
    <property type="entry name" value="SUGAR KINASE"/>
    <property type="match status" value="1"/>
</dbReference>
<dbReference type="AlphaFoldDB" id="A0A5C8CM28"/>
<dbReference type="EMBL" id="SAXT01000001">
    <property type="protein sequence ID" value="TXJ13633.1"/>
    <property type="molecule type" value="Genomic_DNA"/>
</dbReference>
<dbReference type="GO" id="GO:0016301">
    <property type="term" value="F:kinase activity"/>
    <property type="evidence" value="ECO:0007669"/>
    <property type="project" value="UniProtKB-KW"/>
</dbReference>
<evidence type="ECO:0000256" key="3">
    <source>
        <dbReference type="ARBA" id="ARBA00022777"/>
    </source>
</evidence>
<evidence type="ECO:0000313" key="6">
    <source>
        <dbReference type="EMBL" id="TXJ13633.1"/>
    </source>
</evidence>
<evidence type="ECO:0000256" key="1">
    <source>
        <dbReference type="ARBA" id="ARBA00010688"/>
    </source>
</evidence>
<keyword evidence="3 4" id="KW-0418">Kinase</keyword>
<accession>A0A5C8CM28</accession>
<dbReference type="RefSeq" id="WP_147757761.1">
    <property type="nucleotide sequence ID" value="NZ_SAXT01000001.1"/>
</dbReference>
<organism evidence="6 7">
    <name type="scientific">Brachyspira aalborgi</name>
    <dbReference type="NCBI Taxonomy" id="29522"/>
    <lineage>
        <taxon>Bacteria</taxon>
        <taxon>Pseudomonadati</taxon>
        <taxon>Spirochaetota</taxon>
        <taxon>Spirochaetia</taxon>
        <taxon>Brachyspirales</taxon>
        <taxon>Brachyspiraceae</taxon>
        <taxon>Brachyspira</taxon>
    </lineage>
</organism>
<dbReference type="InterPro" id="IPR002139">
    <property type="entry name" value="Ribo/fructo_kinase"/>
</dbReference>
<dbReference type="InterPro" id="IPR029056">
    <property type="entry name" value="Ribokinase-like"/>
</dbReference>
<dbReference type="Proteomes" id="UP000325116">
    <property type="component" value="Unassembled WGS sequence"/>
</dbReference>
<proteinExistence type="inferred from homology"/>
<comment type="similarity">
    <text evidence="1 4">Belongs to the carbohydrate kinase PfkB family.</text>
</comment>
<name>A0A5C8CM28_9SPIR</name>
<reference evidence="6 7" key="1">
    <citation type="journal article" date="1992" name="Lakartidningen">
        <title>[Penicillin V and not amoxicillin is the first choice preparation in acute otitis].</title>
        <authorList>
            <person name="Kamme C."/>
            <person name="Lundgren K."/>
            <person name="Prellner K."/>
        </authorList>
    </citation>
    <scope>NUCLEOTIDE SEQUENCE [LARGE SCALE GENOMIC DNA]</scope>
    <source>
        <strain evidence="6 7">W1</strain>
    </source>
</reference>
<evidence type="ECO:0000256" key="4">
    <source>
        <dbReference type="RuleBase" id="RU003704"/>
    </source>
</evidence>
<dbReference type="PRINTS" id="PR00990">
    <property type="entry name" value="RIBOKINASE"/>
</dbReference>
<evidence type="ECO:0000313" key="7">
    <source>
        <dbReference type="Proteomes" id="UP000325116"/>
    </source>
</evidence>
<protein>
    <submittedName>
        <fullName evidence="6">Ribokinase</fullName>
    </submittedName>
</protein>
<dbReference type="Gene3D" id="3.40.1190.20">
    <property type="match status" value="1"/>
</dbReference>
<dbReference type="GO" id="GO:0005829">
    <property type="term" value="C:cytosol"/>
    <property type="evidence" value="ECO:0007669"/>
    <property type="project" value="TreeGrafter"/>
</dbReference>
<dbReference type="GO" id="GO:0006796">
    <property type="term" value="P:phosphate-containing compound metabolic process"/>
    <property type="evidence" value="ECO:0007669"/>
    <property type="project" value="UniProtKB-ARBA"/>
</dbReference>
<dbReference type="PROSITE" id="PS00584">
    <property type="entry name" value="PFKB_KINASES_2"/>
    <property type="match status" value="1"/>
</dbReference>
<dbReference type="Pfam" id="PF00294">
    <property type="entry name" value="PfkB"/>
    <property type="match status" value="1"/>
</dbReference>
<dbReference type="InterPro" id="IPR002173">
    <property type="entry name" value="Carboh/pur_kinase_PfkB_CS"/>
</dbReference>
<dbReference type="InterPro" id="IPR011611">
    <property type="entry name" value="PfkB_dom"/>
</dbReference>
<comment type="caution">
    <text evidence="6">The sequence shown here is derived from an EMBL/GenBank/DDBJ whole genome shotgun (WGS) entry which is preliminary data.</text>
</comment>
<gene>
    <name evidence="6" type="ORF">EPJ80_02530</name>
</gene>
<keyword evidence="2 4" id="KW-0808">Transferase</keyword>
<evidence type="ECO:0000256" key="2">
    <source>
        <dbReference type="ARBA" id="ARBA00022679"/>
    </source>
</evidence>
<feature type="domain" description="Carbohydrate kinase PfkB" evidence="5">
    <location>
        <begin position="15"/>
        <end position="304"/>
    </location>
</feature>
<evidence type="ECO:0000259" key="5">
    <source>
        <dbReference type="Pfam" id="PF00294"/>
    </source>
</evidence>
<dbReference type="PANTHER" id="PTHR10584:SF166">
    <property type="entry name" value="RIBOKINASE"/>
    <property type="match status" value="1"/>
</dbReference>
<sequence>MYNLKNTIKNLKQNKKIFIIGAAIVDIIIKIDKLPLSGEDITATSSAKSVGGCAFNVADVLDKLKLQFDLMIPIGKGIYSNIVKTEMQKKNYNINIIEGNIDNGYCLSIVENNGERTFITIPGIETKMQEAFFNKYNIQDYDFIYISGYEAEGENGNVLLNILKKKKLSAKVIFDTGPRVSFIDKSIIKELLKQNTILTINEQEAIKITQNDNIVEAIKQINFLTQEPVIITLGKDGAILLNENKKIEKISGFTVSVKDTIGAGDAHTGGIIAGLACNLPLDKSVYLANKIASIVVSKSGAATAPSIDELI</sequence>